<keyword evidence="2" id="KW-1185">Reference proteome</keyword>
<proteinExistence type="predicted"/>
<dbReference type="SUPFAM" id="SSF69754">
    <property type="entry name" value="Ribosome binding protein Y (YfiA homologue)"/>
    <property type="match status" value="1"/>
</dbReference>
<gene>
    <name evidence="1" type="ORF">SAMN04488564_102237</name>
</gene>
<evidence type="ECO:0000313" key="1">
    <source>
        <dbReference type="EMBL" id="SFR03049.1"/>
    </source>
</evidence>
<dbReference type="InterPro" id="IPR003489">
    <property type="entry name" value="RHF/RaiA"/>
</dbReference>
<evidence type="ECO:0000313" key="2">
    <source>
        <dbReference type="Proteomes" id="UP000198583"/>
    </source>
</evidence>
<sequence length="100" mass="11005">MKNAGRQEIANVVVEAGDQTSPDARQYAHDRIAPLARFAPEPTNYAHVRIANPGPRMVEVHANLDVNGTHVVAQAEANTVTEAVDAVRDHLHRQLLKMHN</sequence>
<dbReference type="AlphaFoldDB" id="A0A1I6DC82"/>
<dbReference type="STRING" id="84724.SAMN04488564_102237"/>
<dbReference type="RefSeq" id="WP_177320312.1">
    <property type="nucleotide sequence ID" value="NZ_FOYL01000002.1"/>
</dbReference>
<organism evidence="1 2">
    <name type="scientific">Lentzea waywayandensis</name>
    <dbReference type="NCBI Taxonomy" id="84724"/>
    <lineage>
        <taxon>Bacteria</taxon>
        <taxon>Bacillati</taxon>
        <taxon>Actinomycetota</taxon>
        <taxon>Actinomycetes</taxon>
        <taxon>Pseudonocardiales</taxon>
        <taxon>Pseudonocardiaceae</taxon>
        <taxon>Lentzea</taxon>
    </lineage>
</organism>
<keyword evidence="1" id="KW-0689">Ribosomal protein</keyword>
<dbReference type="Proteomes" id="UP000198583">
    <property type="component" value="Unassembled WGS sequence"/>
</dbReference>
<protein>
    <submittedName>
        <fullName evidence="1">Sigma 54 modulation protein / S30EA ribosomal protein</fullName>
    </submittedName>
</protein>
<name>A0A1I6DC82_9PSEU</name>
<accession>A0A1I6DC82</accession>
<dbReference type="Pfam" id="PF02482">
    <property type="entry name" value="Ribosomal_S30AE"/>
    <property type="match status" value="1"/>
</dbReference>
<keyword evidence="1" id="KW-0687">Ribonucleoprotein</keyword>
<dbReference type="Gene3D" id="3.30.160.100">
    <property type="entry name" value="Ribosome hibernation promotion factor-like"/>
    <property type="match status" value="1"/>
</dbReference>
<dbReference type="InterPro" id="IPR036567">
    <property type="entry name" value="RHF-like"/>
</dbReference>
<dbReference type="GO" id="GO:0005840">
    <property type="term" value="C:ribosome"/>
    <property type="evidence" value="ECO:0007669"/>
    <property type="project" value="UniProtKB-KW"/>
</dbReference>
<reference evidence="2" key="1">
    <citation type="submission" date="2016-10" db="EMBL/GenBank/DDBJ databases">
        <authorList>
            <person name="Varghese N."/>
            <person name="Submissions S."/>
        </authorList>
    </citation>
    <scope>NUCLEOTIDE SEQUENCE [LARGE SCALE GENOMIC DNA]</scope>
    <source>
        <strain evidence="2">DSM 44232</strain>
    </source>
</reference>
<dbReference type="EMBL" id="FOYL01000002">
    <property type="protein sequence ID" value="SFR03049.1"/>
    <property type="molecule type" value="Genomic_DNA"/>
</dbReference>